<dbReference type="Pfam" id="PF06330">
    <property type="entry name" value="TRI5"/>
    <property type="match status" value="1"/>
</dbReference>
<evidence type="ECO:0000256" key="1">
    <source>
        <dbReference type="ARBA" id="ARBA00007946"/>
    </source>
</evidence>
<dbReference type="InterPro" id="IPR024652">
    <property type="entry name" value="Trichodiene_synth"/>
</dbReference>
<keyword evidence="2" id="KW-0456">Lyase</keyword>
<comment type="caution">
    <text evidence="3">The sequence shown here is derived from an EMBL/GenBank/DDBJ whole genome shotgun (WGS) entry which is preliminary data.</text>
</comment>
<gene>
    <name evidence="3" type="ORF">BDZ94DRAFT_280020</name>
</gene>
<keyword evidence="4" id="KW-1185">Reference proteome</keyword>
<name>A0A9P5Y9A8_9AGAR</name>
<dbReference type="EMBL" id="MU150244">
    <property type="protein sequence ID" value="KAF9465962.1"/>
    <property type="molecule type" value="Genomic_DNA"/>
</dbReference>
<dbReference type="GO" id="GO:0016838">
    <property type="term" value="F:carbon-oxygen lyase activity, acting on phosphates"/>
    <property type="evidence" value="ECO:0007669"/>
    <property type="project" value="InterPro"/>
</dbReference>
<protein>
    <submittedName>
        <fullName evidence="3">Isoprenoid synthase domain-containing protein</fullName>
    </submittedName>
</protein>
<dbReference type="Gene3D" id="1.10.600.10">
    <property type="entry name" value="Farnesyl Diphosphate Synthase"/>
    <property type="match status" value="1"/>
</dbReference>
<organism evidence="3 4">
    <name type="scientific">Collybia nuda</name>
    <dbReference type="NCBI Taxonomy" id="64659"/>
    <lineage>
        <taxon>Eukaryota</taxon>
        <taxon>Fungi</taxon>
        <taxon>Dikarya</taxon>
        <taxon>Basidiomycota</taxon>
        <taxon>Agaricomycotina</taxon>
        <taxon>Agaricomycetes</taxon>
        <taxon>Agaricomycetidae</taxon>
        <taxon>Agaricales</taxon>
        <taxon>Tricholomatineae</taxon>
        <taxon>Clitocybaceae</taxon>
        <taxon>Collybia</taxon>
    </lineage>
</organism>
<dbReference type="AlphaFoldDB" id="A0A9P5Y9A8"/>
<reference evidence="3" key="1">
    <citation type="submission" date="2020-11" db="EMBL/GenBank/DDBJ databases">
        <authorList>
            <consortium name="DOE Joint Genome Institute"/>
            <person name="Ahrendt S."/>
            <person name="Riley R."/>
            <person name="Andreopoulos W."/>
            <person name="Labutti K."/>
            <person name="Pangilinan J."/>
            <person name="Ruiz-Duenas F.J."/>
            <person name="Barrasa J.M."/>
            <person name="Sanchez-Garcia M."/>
            <person name="Camarero S."/>
            <person name="Miyauchi S."/>
            <person name="Serrano A."/>
            <person name="Linde D."/>
            <person name="Babiker R."/>
            <person name="Drula E."/>
            <person name="Ayuso-Fernandez I."/>
            <person name="Pacheco R."/>
            <person name="Padilla G."/>
            <person name="Ferreira P."/>
            <person name="Barriuso J."/>
            <person name="Kellner H."/>
            <person name="Castanera R."/>
            <person name="Alfaro M."/>
            <person name="Ramirez L."/>
            <person name="Pisabarro A.G."/>
            <person name="Kuo A."/>
            <person name="Tritt A."/>
            <person name="Lipzen A."/>
            <person name="He G."/>
            <person name="Yan M."/>
            <person name="Ng V."/>
            <person name="Cullen D."/>
            <person name="Martin F."/>
            <person name="Rosso M.-N."/>
            <person name="Henrissat B."/>
            <person name="Hibbett D."/>
            <person name="Martinez A.T."/>
            <person name="Grigoriev I.V."/>
        </authorList>
    </citation>
    <scope>NUCLEOTIDE SEQUENCE</scope>
    <source>
        <strain evidence="3">CBS 247.69</strain>
    </source>
</reference>
<dbReference type="InterPro" id="IPR008949">
    <property type="entry name" value="Isoprenoid_synthase_dom_sf"/>
</dbReference>
<comment type="similarity">
    <text evidence="1">Belongs to the trichodiene synthase family.</text>
</comment>
<evidence type="ECO:0000313" key="4">
    <source>
        <dbReference type="Proteomes" id="UP000807353"/>
    </source>
</evidence>
<accession>A0A9P5Y9A8</accession>
<dbReference type="Proteomes" id="UP000807353">
    <property type="component" value="Unassembled WGS sequence"/>
</dbReference>
<evidence type="ECO:0000256" key="2">
    <source>
        <dbReference type="ARBA" id="ARBA00023239"/>
    </source>
</evidence>
<dbReference type="SUPFAM" id="SSF48576">
    <property type="entry name" value="Terpenoid synthases"/>
    <property type="match status" value="1"/>
</dbReference>
<proteinExistence type="inferred from homology"/>
<sequence>MTEKINIALYTWFIIYVDDTSSKNVGPFSVFTQRFLNRLPQLDPVLDALVETLSRMCELYDTQTANYILAATFNYVHATCLETEIQAGSLMRGVVRFPWFFRDHSGLSIAFALMLFPKSKGLCFIDYVQVLEDMNFWTSGVNDILSFHKEELVGEKGNYVHNRSYVEDKAPSKVLTEICQEVLVSRKTIYAAFSHVPRAKEIWAAWELGYIRWHLIQDRYKLATLNL</sequence>
<evidence type="ECO:0000313" key="3">
    <source>
        <dbReference type="EMBL" id="KAF9465962.1"/>
    </source>
</evidence>
<dbReference type="OrthoDB" id="2998174at2759"/>